<organism evidence="3 4">
    <name type="scientific">Thermomonospora curvata (strain ATCC 19995 / DSM 43183 / JCM 3096 / KCTC 9072 / NBRC 15933 / NCIMB 10081 / Henssen B9)</name>
    <dbReference type="NCBI Taxonomy" id="471852"/>
    <lineage>
        <taxon>Bacteria</taxon>
        <taxon>Bacillati</taxon>
        <taxon>Actinomycetota</taxon>
        <taxon>Actinomycetes</taxon>
        <taxon>Streptosporangiales</taxon>
        <taxon>Thermomonosporaceae</taxon>
        <taxon>Thermomonospora</taxon>
    </lineage>
</organism>
<feature type="region of interest" description="Disordered" evidence="1">
    <location>
        <begin position="306"/>
        <end position="325"/>
    </location>
</feature>
<dbReference type="PANTHER" id="PTHR43677">
    <property type="entry name" value="SHORT-CHAIN DEHYDROGENASE/REDUCTASE"/>
    <property type="match status" value="1"/>
</dbReference>
<dbReference type="CDD" id="cd08270">
    <property type="entry name" value="MDR4"/>
    <property type="match status" value="1"/>
</dbReference>
<dbReference type="InterPro" id="IPR013149">
    <property type="entry name" value="ADH-like_C"/>
</dbReference>
<dbReference type="Gene3D" id="3.90.180.10">
    <property type="entry name" value="Medium-chain alcohol dehydrogenases, catalytic domain"/>
    <property type="match status" value="1"/>
</dbReference>
<dbReference type="SMART" id="SM00829">
    <property type="entry name" value="PKS_ER"/>
    <property type="match status" value="1"/>
</dbReference>
<dbReference type="PANTHER" id="PTHR43677:SF4">
    <property type="entry name" value="QUINONE OXIDOREDUCTASE-LIKE PROTEIN 2"/>
    <property type="match status" value="1"/>
</dbReference>
<reference evidence="3 4" key="1">
    <citation type="journal article" date="2011" name="Stand. Genomic Sci.">
        <title>Complete genome sequence of Thermomonospora curvata type strain (B9).</title>
        <authorList>
            <person name="Chertkov O."/>
            <person name="Sikorski J."/>
            <person name="Nolan M."/>
            <person name="Lapidus A."/>
            <person name="Lucas S."/>
            <person name="Del Rio T.G."/>
            <person name="Tice H."/>
            <person name="Cheng J.F."/>
            <person name="Goodwin L."/>
            <person name="Pitluck S."/>
            <person name="Liolios K."/>
            <person name="Ivanova N."/>
            <person name="Mavromatis K."/>
            <person name="Mikhailova N."/>
            <person name="Ovchinnikova G."/>
            <person name="Pati A."/>
            <person name="Chen A."/>
            <person name="Palaniappan K."/>
            <person name="Djao O.D."/>
            <person name="Land M."/>
            <person name="Hauser L."/>
            <person name="Chang Y.J."/>
            <person name="Jeffries C.D."/>
            <person name="Brettin T."/>
            <person name="Han C."/>
            <person name="Detter J.C."/>
            <person name="Rohde M."/>
            <person name="Goker M."/>
            <person name="Woyke T."/>
            <person name="Bristow J."/>
            <person name="Eisen J.A."/>
            <person name="Markowitz V."/>
            <person name="Hugenholtz P."/>
            <person name="Klenk H.P."/>
            <person name="Kyrpides N.C."/>
        </authorList>
    </citation>
    <scope>NUCLEOTIDE SEQUENCE [LARGE SCALE GENOMIC DNA]</scope>
    <source>
        <strain evidence="4">ATCC 19995 / DSM 43183 / JCM 3096 / KCTC 9072 / NBRC 15933 / NCIMB 10081 / Henssen B9</strain>
    </source>
</reference>
<dbReference type="STRING" id="471852.Tcur_0722"/>
<evidence type="ECO:0000313" key="3">
    <source>
        <dbReference type="EMBL" id="ACY96315.1"/>
    </source>
</evidence>
<dbReference type="GO" id="GO:0016491">
    <property type="term" value="F:oxidoreductase activity"/>
    <property type="evidence" value="ECO:0007669"/>
    <property type="project" value="InterPro"/>
</dbReference>
<proteinExistence type="predicted"/>
<dbReference type="KEGG" id="tcu:Tcur_0722"/>
<evidence type="ECO:0000313" key="4">
    <source>
        <dbReference type="Proteomes" id="UP000001918"/>
    </source>
</evidence>
<dbReference type="eggNOG" id="COG0604">
    <property type="taxonomic scope" value="Bacteria"/>
</dbReference>
<dbReference type="EMBL" id="CP001738">
    <property type="protein sequence ID" value="ACY96315.1"/>
    <property type="molecule type" value="Genomic_DNA"/>
</dbReference>
<dbReference type="Proteomes" id="UP000001918">
    <property type="component" value="Chromosome"/>
</dbReference>
<name>D1A5F5_THECD</name>
<dbReference type="InterPro" id="IPR036291">
    <property type="entry name" value="NAD(P)-bd_dom_sf"/>
</dbReference>
<dbReference type="SUPFAM" id="SSF51735">
    <property type="entry name" value="NAD(P)-binding Rossmann-fold domains"/>
    <property type="match status" value="1"/>
</dbReference>
<dbReference type="HOGENOM" id="CLU_026673_3_3_11"/>
<sequence>MTMRALIVDPDAPTALRFGTVPEPDPAPGQLVLEVRHISLNRGEVTFAAQRPAGTVHGYDAAGIVVRAAADGTGPSVGARVAALGTGAWAQRMAVDTTAVAEVPDGVDLADAAALPVAGVTALRALRTRPILGRRVLVTGAAGGVGRYAVQLAALGGAHVIASVGSAARTAGLADLGARQVVIGLDGIDRPVDLILDTVGGPQLAAAWRLLAPGGDVQSIGWASGEPAVFEPYSLYSPGPAKTISTFGDADEPGPDLAVLLGFVADGGLSPEIGWRGSWERFDEAARALLERRVAGKAVLDVTPEFPEMRGVDPGDASSPGDAAR</sequence>
<accession>D1A5F5</accession>
<evidence type="ECO:0000256" key="1">
    <source>
        <dbReference type="SAM" id="MobiDB-lite"/>
    </source>
</evidence>
<dbReference type="InterPro" id="IPR020843">
    <property type="entry name" value="ER"/>
</dbReference>
<protein>
    <submittedName>
        <fullName evidence="3">Alcohol dehydrogenase zinc-binding domain protein</fullName>
    </submittedName>
</protein>
<dbReference type="Gene3D" id="3.40.50.720">
    <property type="entry name" value="NAD(P)-binding Rossmann-like Domain"/>
    <property type="match status" value="1"/>
</dbReference>
<evidence type="ECO:0000259" key="2">
    <source>
        <dbReference type="SMART" id="SM00829"/>
    </source>
</evidence>
<gene>
    <name evidence="3" type="ordered locus">Tcur_0722</name>
</gene>
<feature type="domain" description="Enoyl reductase (ER)" evidence="2">
    <location>
        <begin position="11"/>
        <end position="300"/>
    </location>
</feature>
<dbReference type="InterPro" id="IPR051397">
    <property type="entry name" value="Zn-ADH-like_protein"/>
</dbReference>
<dbReference type="AlphaFoldDB" id="D1A5F5"/>
<dbReference type="InterPro" id="IPR011032">
    <property type="entry name" value="GroES-like_sf"/>
</dbReference>
<keyword evidence="4" id="KW-1185">Reference proteome</keyword>
<dbReference type="Pfam" id="PF00107">
    <property type="entry name" value="ADH_zinc_N"/>
    <property type="match status" value="1"/>
</dbReference>
<dbReference type="InterPro" id="IPR013154">
    <property type="entry name" value="ADH-like_N"/>
</dbReference>
<dbReference type="Pfam" id="PF08240">
    <property type="entry name" value="ADH_N"/>
    <property type="match status" value="1"/>
</dbReference>
<dbReference type="RefSeq" id="WP_012851099.1">
    <property type="nucleotide sequence ID" value="NC_013510.1"/>
</dbReference>
<dbReference type="SUPFAM" id="SSF50129">
    <property type="entry name" value="GroES-like"/>
    <property type="match status" value="1"/>
</dbReference>